<comment type="caution">
    <text evidence="3">The sequence shown here is derived from an EMBL/GenBank/DDBJ whole genome shotgun (WGS) entry which is preliminary data.</text>
</comment>
<feature type="domain" description="VPS9" evidence="2">
    <location>
        <begin position="1796"/>
        <end position="1935"/>
    </location>
</feature>
<dbReference type="Gene3D" id="1.20.1050.80">
    <property type="entry name" value="VPS9 domain"/>
    <property type="match status" value="1"/>
</dbReference>
<dbReference type="OrthoDB" id="6251651at2759"/>
<accession>A0A8T0DVF1</accession>
<dbReference type="EMBL" id="JTDF01000253">
    <property type="protein sequence ID" value="KAF8571925.1"/>
    <property type="molecule type" value="Genomic_DNA"/>
</dbReference>
<dbReference type="GO" id="GO:0031267">
    <property type="term" value="F:small GTPase binding"/>
    <property type="evidence" value="ECO:0007669"/>
    <property type="project" value="TreeGrafter"/>
</dbReference>
<evidence type="ECO:0000256" key="1">
    <source>
        <dbReference type="SAM" id="MobiDB-lite"/>
    </source>
</evidence>
<dbReference type="PANTHER" id="PTHR23101:SF25">
    <property type="entry name" value="GTPASE-ACTIVATING PROTEIN AND VPS9 DOMAIN-CONTAINING PROTEIN 1"/>
    <property type="match status" value="1"/>
</dbReference>
<feature type="region of interest" description="Disordered" evidence="1">
    <location>
        <begin position="1307"/>
        <end position="1329"/>
    </location>
</feature>
<proteinExistence type="predicted"/>
<dbReference type="PANTHER" id="PTHR23101">
    <property type="entry name" value="RAB GDP/GTP EXCHANGE FACTOR"/>
    <property type="match status" value="1"/>
</dbReference>
<dbReference type="SUPFAM" id="SSF109993">
    <property type="entry name" value="VPS9 domain"/>
    <property type="match status" value="1"/>
</dbReference>
<dbReference type="Proteomes" id="UP000699462">
    <property type="component" value="Unassembled WGS sequence"/>
</dbReference>
<dbReference type="GO" id="GO:0016192">
    <property type="term" value="P:vesicle-mediated transport"/>
    <property type="evidence" value="ECO:0007669"/>
    <property type="project" value="InterPro"/>
</dbReference>
<feature type="region of interest" description="Disordered" evidence="1">
    <location>
        <begin position="1395"/>
        <end position="1420"/>
    </location>
</feature>
<dbReference type="InterPro" id="IPR037191">
    <property type="entry name" value="VPS9_dom_sf"/>
</dbReference>
<dbReference type="GO" id="GO:0005085">
    <property type="term" value="F:guanyl-nucleotide exchange factor activity"/>
    <property type="evidence" value="ECO:0007669"/>
    <property type="project" value="InterPro"/>
</dbReference>
<dbReference type="GO" id="GO:0030139">
    <property type="term" value="C:endocytic vesicle"/>
    <property type="evidence" value="ECO:0007669"/>
    <property type="project" value="TreeGrafter"/>
</dbReference>
<feature type="region of interest" description="Disordered" evidence="1">
    <location>
        <begin position="1004"/>
        <end position="1032"/>
    </location>
</feature>
<name>A0A8T0DVF1_9TREM</name>
<feature type="region of interest" description="Disordered" evidence="1">
    <location>
        <begin position="630"/>
        <end position="701"/>
    </location>
</feature>
<protein>
    <recommendedName>
        <fullName evidence="2">VPS9 domain-containing protein</fullName>
    </recommendedName>
</protein>
<feature type="region of interest" description="Disordered" evidence="1">
    <location>
        <begin position="557"/>
        <end position="586"/>
    </location>
</feature>
<sequence length="1949" mass="215396">MSRLHTVVGFIEGLKSTASKIYSDEAVLKEERQTILKFLSESSDIYKKLLKYLWVIHRQRLRGSTTAKRMLDSDKALKYSFIPEFTDVTFNEVFAGSTRSVCVDLLKHLREDGSVFCSLICTFHSDVHIVERLCHFAFTTLGNFGLSPKDAYFLDSTIHALLRLLLQVRRVQPSPADDVVFSTAFKVFYGWNSNVRRFSSALTHGLVSEIGLTLCSPDENDNAWDSCCRVRSTCFEDVRSSRIPPEQFFSLVNCLIRSLCDHLPIFPYAFLLLLGRYRHILTTNGSSENGKLRRSLEFIVSLYFVRTLFQSASFWTFVGHHLDPSGRSLLQQVFSAFNFLILTNRSAPANKIQPNSLSTDFDVRPEALLTNCDTGSLRAALQEILDRADRTFENSQNDSILDDRTTESPWGVQTNPFDNENISDSSFSSPLLATPPVVLTTPTDLNVLVDCLRIFAHNNPTLPEKLKTILERLPEQLPGSFLRVFKRPVTKSSARSTLKNRDPADVQAELYQLVYFGGGSPLVSSLTALSPSPAESINERSRSIGRIDAGLVEADTLHGRNDSHSSSLNRMNPCERSPKQCKSVLKSSPNAPLREIVYIISLTDHSQSFSFRTLTEQEFNKCNSISRISTTSDGENFGGPKPETDEINNASTGSAQLAPDPCLSLSQSQSGSGLSRSSTSTENHSLSKGQDDCGDYGAGGESEHYSRSISFHSCRRYTSPSRRAIILSERFIPDVSHNEDVPVEEYLSNDHASDVSERSGCTSLASSAHALGRLMQSSVPVANLEGRSLETPDCQQPNSGCSQRAAHVDLNVTASAGSTTVMSTEVVEKRTRFSLSDCGPAIVASSRGTQLINKQRRSGRLPRDNMLNRSINRQNQNVPFARSRLVRTGSAELLRCIRSNPLRSHSGTVVSVSDRNILDIASVIPSQQHLSTATNSVRCSSLNSLQTSGFESHSVCGVDHISSGCDSVRTADIQETDEHSSVRTCSSCDGHLDHVDGEVRNLELNSQPHGDNSSLVGRPDEEDALSDLPLSSANVSGRVTPLSLASSTSRGAIGVQNTNQLTGEHNGNRASAYSRAGLVLPNSVMGLPRVTMTANGIRGGFLDFPPAALPRHGSLDVTDKFGKFDLPPVRMPELEARSTVSDTWSTDVLASDAESTDAGPDVLGTETVNEVDNYRDHQHRHHRRRHRCDLCPTVHASSSRHERHGRNHAGIMQLELNPANSESNLSVGPSVPGQHQEVESARTTQCRVAGNTEQPVWIGRNVPFPLSNTPFPSAARSEPLTSPRRTECCGSPKIALAVVTETTVMARGSHRPVSPAVTPMGGQNEPILSTDRPLLSTSIPIVRLADGMYSFKEGYSKLKDMVNLRTRFTLTRRNDRQPRGEVFPVPAEHEDLKRDAKTLGSPTVYNGDVPSDSSPTDATHDALSVTPATAFLPSLATSSSPVSGPGLEMSGSLQSTVDEVHKHSTMRHAVEESVEEMMARYRLQSAILRGRTAACVPRNAPSASDRSVQPLCSHTSPHTQWLRSIRRQVKRGLKMIFSNSFIGPIAGHLIDEIAAFTLPLSTASSKERISDTTVEDNFLILVLKAFLSEAITLQQTGLTSIICETERLLRLLMNSVAVGLSSIGGDVPRNPIASDLIRHLCKERTYRRPYFNYILKSAERSSEFKRYLSILNLRLQRDLLLQCDFILHKAVTTFLDSQLDTFQHFYAKVIQERANTEMVDTSDPAPTLVAHFVDKLLHRWSALSSGDLLLVPLDDPDFEYLSETSTMLAARLHIERMVMEKLYRSGIWMNDVRVERERDRVLHRELGNLNASVTMSDLQIPEHYHVLEPFQSAQDELRKLDRSHVPAEIVQCLRRVVECIVATLTLITPNSTPSADELLPVLIYVIIQVNPPRLLTNLAFIEVFGGVFGGEDQYIWCQFRAAVAEVRRMLSLFPSDQDCRTSKATIHKG</sequence>
<dbReference type="InterPro" id="IPR003123">
    <property type="entry name" value="VPS9"/>
</dbReference>
<dbReference type="PROSITE" id="PS51205">
    <property type="entry name" value="VPS9"/>
    <property type="match status" value="1"/>
</dbReference>
<evidence type="ECO:0000313" key="4">
    <source>
        <dbReference type="Proteomes" id="UP000699462"/>
    </source>
</evidence>
<feature type="compositionally biased region" description="Low complexity" evidence="1">
    <location>
        <begin position="664"/>
        <end position="681"/>
    </location>
</feature>
<dbReference type="InterPro" id="IPR045046">
    <property type="entry name" value="Vps9-like"/>
</dbReference>
<gene>
    <name evidence="3" type="ORF">P879_00093</name>
</gene>
<keyword evidence="4" id="KW-1185">Reference proteome</keyword>
<evidence type="ECO:0000259" key="2">
    <source>
        <dbReference type="PROSITE" id="PS51205"/>
    </source>
</evidence>
<organism evidence="3 4">
    <name type="scientific">Paragonimus westermani</name>
    <dbReference type="NCBI Taxonomy" id="34504"/>
    <lineage>
        <taxon>Eukaryota</taxon>
        <taxon>Metazoa</taxon>
        <taxon>Spiralia</taxon>
        <taxon>Lophotrochozoa</taxon>
        <taxon>Platyhelminthes</taxon>
        <taxon>Trematoda</taxon>
        <taxon>Digenea</taxon>
        <taxon>Plagiorchiida</taxon>
        <taxon>Troglotremata</taxon>
        <taxon>Troglotrematidae</taxon>
        <taxon>Paragonimus</taxon>
    </lineage>
</organism>
<dbReference type="Pfam" id="PF02204">
    <property type="entry name" value="VPS9"/>
    <property type="match status" value="1"/>
</dbReference>
<feature type="compositionally biased region" description="Polar residues" evidence="1">
    <location>
        <begin position="1004"/>
        <end position="1015"/>
    </location>
</feature>
<dbReference type="SMART" id="SM00167">
    <property type="entry name" value="VPS9"/>
    <property type="match status" value="1"/>
</dbReference>
<dbReference type="GO" id="GO:0005829">
    <property type="term" value="C:cytosol"/>
    <property type="evidence" value="ECO:0007669"/>
    <property type="project" value="TreeGrafter"/>
</dbReference>
<evidence type="ECO:0000313" key="3">
    <source>
        <dbReference type="EMBL" id="KAF8571925.1"/>
    </source>
</evidence>
<reference evidence="3 4" key="1">
    <citation type="submission" date="2019-07" db="EMBL/GenBank/DDBJ databases">
        <title>Annotation for the trematode Paragonimus westermani.</title>
        <authorList>
            <person name="Choi Y.-J."/>
        </authorList>
    </citation>
    <scope>NUCLEOTIDE SEQUENCE [LARGE SCALE GENOMIC DNA]</scope>
    <source>
        <strain evidence="3">180907_Pwestermani</strain>
    </source>
</reference>